<evidence type="ECO:0008006" key="4">
    <source>
        <dbReference type="Google" id="ProtNLM"/>
    </source>
</evidence>
<dbReference type="RefSeq" id="WP_310070985.1">
    <property type="nucleotide sequence ID" value="NZ_JAVDVX010000002.1"/>
</dbReference>
<protein>
    <recommendedName>
        <fullName evidence="4">DUF2946 domain-containing protein</fullName>
    </recommendedName>
</protein>
<accession>A0ABU1UWQ5</accession>
<gene>
    <name evidence="2" type="ORF">J2X05_001617</name>
</gene>
<keyword evidence="3" id="KW-1185">Reference proteome</keyword>
<evidence type="ECO:0000313" key="3">
    <source>
        <dbReference type="Proteomes" id="UP001253595"/>
    </source>
</evidence>
<reference evidence="2 3" key="1">
    <citation type="submission" date="2023-07" db="EMBL/GenBank/DDBJ databases">
        <title>Sorghum-associated microbial communities from plants grown in Nebraska, USA.</title>
        <authorList>
            <person name="Schachtman D."/>
        </authorList>
    </citation>
    <scope>NUCLEOTIDE SEQUENCE [LARGE SCALE GENOMIC DNA]</scope>
    <source>
        <strain evidence="2 3">BE190</strain>
    </source>
</reference>
<evidence type="ECO:0000256" key="1">
    <source>
        <dbReference type="SAM" id="SignalP"/>
    </source>
</evidence>
<keyword evidence="1" id="KW-0732">Signal</keyword>
<dbReference type="Proteomes" id="UP001253595">
    <property type="component" value="Unassembled WGS sequence"/>
</dbReference>
<feature type="signal peptide" evidence="1">
    <location>
        <begin position="1"/>
        <end position="24"/>
    </location>
</feature>
<organism evidence="2 3">
    <name type="scientific">Cellvibrio fibrivorans</name>
    <dbReference type="NCBI Taxonomy" id="126350"/>
    <lineage>
        <taxon>Bacteria</taxon>
        <taxon>Pseudomonadati</taxon>
        <taxon>Pseudomonadota</taxon>
        <taxon>Gammaproteobacteria</taxon>
        <taxon>Cellvibrionales</taxon>
        <taxon>Cellvibrionaceae</taxon>
        <taxon>Cellvibrio</taxon>
    </lineage>
</organism>
<feature type="chain" id="PRO_5046982751" description="DUF2946 domain-containing protein" evidence="1">
    <location>
        <begin position="25"/>
        <end position="132"/>
    </location>
</feature>
<proteinExistence type="predicted"/>
<comment type="caution">
    <text evidence="2">The sequence shown here is derived from an EMBL/GenBank/DDBJ whole genome shotgun (WGS) entry which is preliminary data.</text>
</comment>
<evidence type="ECO:0000313" key="2">
    <source>
        <dbReference type="EMBL" id="MDR7089611.1"/>
    </source>
</evidence>
<sequence>MIARKNLHLIVIALCLWLPLQAIAGQWLHCAQLDASLMQADESPEATPHFSCHDTPVETQADYPASNTDQGNSADTQSCKHCQFSCTWHSALVLREFTQPIFDILILYTQFTSPSPAQPLLAMPQRPPRLYR</sequence>
<dbReference type="EMBL" id="JAVDVX010000002">
    <property type="protein sequence ID" value="MDR7089611.1"/>
    <property type="molecule type" value="Genomic_DNA"/>
</dbReference>
<name>A0ABU1UWQ5_9GAMM</name>